<keyword evidence="1" id="KW-0378">Hydrolase</keyword>
<gene>
    <name evidence="5" type="ORF">SAMN04489842_1111</name>
</gene>
<proteinExistence type="predicted"/>
<feature type="domain" description="Glycoside hydrolase family 2 immunoglobulin-like beta-sandwich" evidence="4">
    <location>
        <begin position="142"/>
        <end position="251"/>
    </location>
</feature>
<keyword evidence="6" id="KW-1185">Reference proteome</keyword>
<dbReference type="AlphaFoldDB" id="A0A1H1BQC8"/>
<dbReference type="GO" id="GO:0005975">
    <property type="term" value="P:carbohydrate metabolic process"/>
    <property type="evidence" value="ECO:0007669"/>
    <property type="project" value="InterPro"/>
</dbReference>
<evidence type="ECO:0000256" key="3">
    <source>
        <dbReference type="SAM" id="MobiDB-lite"/>
    </source>
</evidence>
<dbReference type="PANTHER" id="PTHR42732">
    <property type="entry name" value="BETA-GALACTOSIDASE"/>
    <property type="match status" value="1"/>
</dbReference>
<evidence type="ECO:0000313" key="6">
    <source>
        <dbReference type="Proteomes" id="UP000198848"/>
    </source>
</evidence>
<dbReference type="InterPro" id="IPR006102">
    <property type="entry name" value="Ig-like_GH2"/>
</dbReference>
<dbReference type="PANTHER" id="PTHR42732:SF1">
    <property type="entry name" value="BETA-MANNOSIDASE"/>
    <property type="match status" value="1"/>
</dbReference>
<dbReference type="SUPFAM" id="SSF51445">
    <property type="entry name" value="(Trans)glycosidases"/>
    <property type="match status" value="1"/>
</dbReference>
<evidence type="ECO:0000256" key="1">
    <source>
        <dbReference type="ARBA" id="ARBA00022801"/>
    </source>
</evidence>
<dbReference type="InterPro" id="IPR008979">
    <property type="entry name" value="Galactose-bd-like_sf"/>
</dbReference>
<evidence type="ECO:0000259" key="4">
    <source>
        <dbReference type="Pfam" id="PF00703"/>
    </source>
</evidence>
<dbReference type="SUPFAM" id="SSF49303">
    <property type="entry name" value="beta-Galactosidase/glucuronidase domain"/>
    <property type="match status" value="1"/>
</dbReference>
<accession>A0A1H1BQC8</accession>
<dbReference type="OrthoDB" id="38162at2157"/>
<dbReference type="Gene3D" id="2.60.40.10">
    <property type="entry name" value="Immunoglobulins"/>
    <property type="match status" value="1"/>
</dbReference>
<dbReference type="RefSeq" id="WP_090378482.1">
    <property type="nucleotide sequence ID" value="NZ_FNLC01000001.1"/>
</dbReference>
<dbReference type="InterPro" id="IPR017853">
    <property type="entry name" value="GH"/>
</dbReference>
<protein>
    <submittedName>
        <fullName evidence="5">Beta-mannosidase</fullName>
    </submittedName>
</protein>
<dbReference type="Pfam" id="PF00703">
    <property type="entry name" value="Glyco_hydro_2"/>
    <property type="match status" value="1"/>
</dbReference>
<keyword evidence="2" id="KW-0326">Glycosidase</keyword>
<dbReference type="InterPro" id="IPR013783">
    <property type="entry name" value="Ig-like_fold"/>
</dbReference>
<feature type="region of interest" description="Disordered" evidence="3">
    <location>
        <begin position="1"/>
        <end position="39"/>
    </location>
</feature>
<dbReference type="Gene3D" id="3.20.20.80">
    <property type="entry name" value="Glycosidases"/>
    <property type="match status" value="1"/>
</dbReference>
<organism evidence="5 6">
    <name type="scientific">Natronobacterium texcoconense</name>
    <dbReference type="NCBI Taxonomy" id="1095778"/>
    <lineage>
        <taxon>Archaea</taxon>
        <taxon>Methanobacteriati</taxon>
        <taxon>Methanobacteriota</taxon>
        <taxon>Stenosarchaea group</taxon>
        <taxon>Halobacteria</taxon>
        <taxon>Halobacteriales</taxon>
        <taxon>Natrialbaceae</taxon>
        <taxon>Natronobacterium</taxon>
    </lineage>
</organism>
<dbReference type="InterPro" id="IPR051913">
    <property type="entry name" value="GH2_Domain-Containing"/>
</dbReference>
<dbReference type="EMBL" id="FNLC01000001">
    <property type="protein sequence ID" value="SDQ53940.1"/>
    <property type="molecule type" value="Genomic_DNA"/>
</dbReference>
<reference evidence="6" key="1">
    <citation type="submission" date="2016-10" db="EMBL/GenBank/DDBJ databases">
        <authorList>
            <person name="Varghese N."/>
            <person name="Submissions S."/>
        </authorList>
    </citation>
    <scope>NUCLEOTIDE SEQUENCE [LARGE SCALE GENOMIC DNA]</scope>
    <source>
        <strain evidence="6">DSM 24767</strain>
    </source>
</reference>
<feature type="region of interest" description="Disordered" evidence="3">
    <location>
        <begin position="465"/>
        <end position="484"/>
    </location>
</feature>
<dbReference type="GO" id="GO:0004553">
    <property type="term" value="F:hydrolase activity, hydrolyzing O-glycosyl compounds"/>
    <property type="evidence" value="ECO:0007669"/>
    <property type="project" value="InterPro"/>
</dbReference>
<evidence type="ECO:0000313" key="5">
    <source>
        <dbReference type="EMBL" id="SDQ53940.1"/>
    </source>
</evidence>
<name>A0A1H1BQC8_NATTX</name>
<dbReference type="Proteomes" id="UP000198848">
    <property type="component" value="Unassembled WGS sequence"/>
</dbReference>
<dbReference type="Gene3D" id="2.60.120.260">
    <property type="entry name" value="Galactose-binding domain-like"/>
    <property type="match status" value="1"/>
</dbReference>
<evidence type="ECO:0000256" key="2">
    <source>
        <dbReference type="ARBA" id="ARBA00023295"/>
    </source>
</evidence>
<dbReference type="SUPFAM" id="SSF49785">
    <property type="entry name" value="Galactose-binding domain-like"/>
    <property type="match status" value="1"/>
</dbReference>
<dbReference type="InterPro" id="IPR036156">
    <property type="entry name" value="Beta-gal/glucu_dom_sf"/>
</dbReference>
<sequence>MTDEWTGGRVTDRGGDGPPGVESWQPISDGRLAVEDGDEGSVAYRTTIDDPRTSDDERAWLEVRGGYGRTTVWLDGEKRGESDPAFVPIRFPFDPDPTSELLVVRESPNAFTGVRGTDAVPSSLETPGIRWGVDVDSRPQTFIRRLEARPRLWENEEGTTYGTLDVTLEVDAGTAIDDSITLTVRPEERGGGATMERIPVTAEAGERTTVTRTIDLREPSLWWPRGYGHQHRYSVRAKLGDDAVERTVGFRRVERDSDGLVVNGTRVLARGFTRLPGGDPIEDVERALEANATLVRARAHVPDPTFHAACDEAGLLVWQDLPASGPEFATRASEEIERGREFATALAEEYAPHPSIALYGVQDEPARPFSKPVGSGFTGRLAVRYRAWRTSIDRGPAEEIAEAFPEDTPVVPITGPVGTDPDAAHLSPGWEYLEATDLPWLLETYPSLSEVVGALDAGSLATDVDPADVPGLNEDALGRRETDPEASQAYQARTLKTGIETLRREGCGVFATAPIRDAAQGGGMGVTTVEGEPKPAYRAVADSLEPVQAVLEEPPAPGRTIGITVCNDTTEALETTVEWEAGEESGQETILADAVEASDAGSLTVPTDADVVELTVVAGERTLTNQYRL</sequence>
<dbReference type="STRING" id="1095778.SAMN04489842_1111"/>